<dbReference type="SUPFAM" id="SSF51445">
    <property type="entry name" value="(Trans)glycosidases"/>
    <property type="match status" value="1"/>
</dbReference>
<dbReference type="NCBIfam" id="NF008967">
    <property type="entry name" value="PRK12313.1"/>
    <property type="match status" value="1"/>
</dbReference>
<keyword evidence="7 9" id="KW-0320">Glycogen biosynthesis</keyword>
<evidence type="ECO:0000313" key="12">
    <source>
        <dbReference type="EMBL" id="AGG66580.1"/>
    </source>
</evidence>
<dbReference type="EC" id="2.4.1.18" evidence="9"/>
<dbReference type="GO" id="GO:0004553">
    <property type="term" value="F:hydrolase activity, hydrolyzing O-glycosyl compounds"/>
    <property type="evidence" value="ECO:0007669"/>
    <property type="project" value="InterPro"/>
</dbReference>
<dbReference type="OrthoDB" id="9800174at2"/>
<dbReference type="PANTHER" id="PTHR43651:SF3">
    <property type="entry name" value="1,4-ALPHA-GLUCAN-BRANCHING ENZYME"/>
    <property type="match status" value="1"/>
</dbReference>
<dbReference type="InterPro" id="IPR004193">
    <property type="entry name" value="Glyco_hydro_13_N"/>
</dbReference>
<keyword evidence="4 9" id="KW-0321">Glycogen metabolism</keyword>
<name>M1UER0_9CORY</name>
<dbReference type="InterPro" id="IPR013783">
    <property type="entry name" value="Ig-like_fold"/>
</dbReference>
<dbReference type="GO" id="GO:0003844">
    <property type="term" value="F:1,4-alpha-glucan branching enzyme activity"/>
    <property type="evidence" value="ECO:0007669"/>
    <property type="project" value="UniProtKB-UniRule"/>
</dbReference>
<dbReference type="SUPFAM" id="SSF81296">
    <property type="entry name" value="E set domains"/>
    <property type="match status" value="2"/>
</dbReference>
<dbReference type="InterPro" id="IPR006047">
    <property type="entry name" value="GH13_cat_dom"/>
</dbReference>
<comment type="similarity">
    <text evidence="3 9">Belongs to the glycosyl hydrolase 13 family. GlgB subfamily.</text>
</comment>
<dbReference type="RefSeq" id="WP_015651012.1">
    <property type="nucleotide sequence ID" value="NC_020506.1"/>
</dbReference>
<dbReference type="AlphaFoldDB" id="M1UER0"/>
<feature type="active site" description="Proton donor" evidence="9 10">
    <location>
        <position position="461"/>
    </location>
</feature>
<dbReference type="Pfam" id="PF02806">
    <property type="entry name" value="Alpha-amylase_C"/>
    <property type="match status" value="1"/>
</dbReference>
<comment type="function">
    <text evidence="9">Catalyzes the formation of the alpha-1,6-glucosidic linkages in glycogen by scission of a 1,4-alpha-linked oligosaccharide from growing alpha-1,4-glucan chains and the subsequent attachment of the oligosaccharide to the alpha-1,6 position.</text>
</comment>
<dbReference type="CDD" id="cd02855">
    <property type="entry name" value="E_set_GBE_prok_N"/>
    <property type="match status" value="1"/>
</dbReference>
<gene>
    <name evidence="9" type="primary">glgB</name>
    <name evidence="12" type="ORF">H924_05680</name>
</gene>
<dbReference type="FunFam" id="2.60.40.10:FF:000169">
    <property type="entry name" value="1,4-alpha-glucan branching enzyme GlgB"/>
    <property type="match status" value="1"/>
</dbReference>
<dbReference type="InterPro" id="IPR006048">
    <property type="entry name" value="A-amylase/branching_C"/>
</dbReference>
<dbReference type="HAMAP" id="MF_00685">
    <property type="entry name" value="GlgB"/>
    <property type="match status" value="1"/>
</dbReference>
<dbReference type="Proteomes" id="UP000011760">
    <property type="component" value="Chromosome"/>
</dbReference>
<sequence>MSVDPASHLQIPEADLVRLRNCNHHDPHGFYGWHQLAQGSVVRTRQIGAEKVELLLDGTSVEMVNLGDDIFAAELETRETLDYRLRITWPGLAPQIKADPYFFLPTLGELDIYLISEGRHERLWDVMGANTKTYETSLGTVKGTAFTVWAPNAIGAAVVGTFNGWNASQHPMRSMGGSGLWEVFIPGVGTGEVYKFAVQTKAGHRRDKADPMARAAELPPATGSIVVDSSYEWQDSQWLEQRASSDPANSPMSVYEVHLGSWRWGLNYEDLATELVDYVADLGYTHVEFMPVSEHPFGGSWGYQVSGYYAPTSRWGTPDQFRALVDAFHARGIGVIMDWVPAHFPKDDWALARFDGEALYEHPDWRRGEQKDWGTYVFDFGRNEVRNFLVANALYWIEEFHIDGLRVDAVASMLYLDYSREAGEWEPNIYGGRENLEAVQFLQEMNATLLRLHPGALTIAEESTSWPGVTAPTWDGGLGFSLKWNMGWMNDTLEYFSKDPIHRAFHHNELTFSLVYAFSERFVLPISHDEVVHGKGSLWTRMPGDTWNKAAGLRTLLAYMWAHPGKKLLFMGQEIGQPEEWSEAHGLPWDIVDGWQGEYHGAIRDLLRDLNNTYTSATALHTQDFQGEGFTWNKADDAANNILAFTRFGTDGSQMLCVFNLSGTTQQAYKLGVPAGGQWKLALNTDEGQFFGAGNELPSTLQASDTGWDGFPHALEVEIPAMSAQYYSWEG</sequence>
<dbReference type="Gene3D" id="3.20.20.80">
    <property type="entry name" value="Glycosidases"/>
    <property type="match status" value="1"/>
</dbReference>
<dbReference type="SMART" id="SM00642">
    <property type="entry name" value="Aamy"/>
    <property type="match status" value="1"/>
</dbReference>
<dbReference type="Pfam" id="PF02922">
    <property type="entry name" value="CBM_48"/>
    <property type="match status" value="1"/>
</dbReference>
<dbReference type="InterPro" id="IPR017853">
    <property type="entry name" value="GH"/>
</dbReference>
<evidence type="ECO:0000256" key="4">
    <source>
        <dbReference type="ARBA" id="ARBA00022600"/>
    </source>
</evidence>
<dbReference type="SUPFAM" id="SSF51011">
    <property type="entry name" value="Glycosyl hydrolase domain"/>
    <property type="match status" value="1"/>
</dbReference>
<dbReference type="eggNOG" id="COG0296">
    <property type="taxonomic scope" value="Bacteria"/>
</dbReference>
<proteinExistence type="inferred from homology"/>
<dbReference type="HOGENOM" id="CLU_004245_3_2_11"/>
<keyword evidence="5 9" id="KW-0328">Glycosyltransferase</keyword>
<feature type="domain" description="Glycosyl hydrolase family 13 catalytic" evidence="11">
    <location>
        <begin position="256"/>
        <end position="608"/>
    </location>
</feature>
<dbReference type="KEGG" id="ccn:H924_05680"/>
<dbReference type="GO" id="GO:0005829">
    <property type="term" value="C:cytosol"/>
    <property type="evidence" value="ECO:0007669"/>
    <property type="project" value="TreeGrafter"/>
</dbReference>
<evidence type="ECO:0000256" key="8">
    <source>
        <dbReference type="ARBA" id="ARBA00023277"/>
    </source>
</evidence>
<dbReference type="InterPro" id="IPR037439">
    <property type="entry name" value="Branching_enzy"/>
</dbReference>
<dbReference type="GO" id="GO:0005978">
    <property type="term" value="P:glycogen biosynthetic process"/>
    <property type="evidence" value="ECO:0007669"/>
    <property type="project" value="UniProtKB-UniRule"/>
</dbReference>
<keyword evidence="8 9" id="KW-0119">Carbohydrate metabolism</keyword>
<comment type="catalytic activity">
    <reaction evidence="1 9">
        <text>Transfers a segment of a (1-&gt;4)-alpha-D-glucan chain to a primary hydroxy group in a similar glucan chain.</text>
        <dbReference type="EC" id="2.4.1.18"/>
    </reaction>
</comment>
<dbReference type="NCBIfam" id="NF003811">
    <property type="entry name" value="PRK05402.1"/>
    <property type="match status" value="1"/>
</dbReference>
<evidence type="ECO:0000256" key="7">
    <source>
        <dbReference type="ARBA" id="ARBA00023056"/>
    </source>
</evidence>
<evidence type="ECO:0000256" key="1">
    <source>
        <dbReference type="ARBA" id="ARBA00000826"/>
    </source>
</evidence>
<dbReference type="Gene3D" id="2.60.40.1180">
    <property type="entry name" value="Golgi alpha-mannosidase II"/>
    <property type="match status" value="1"/>
</dbReference>
<dbReference type="EMBL" id="CP004354">
    <property type="protein sequence ID" value="AGG66580.1"/>
    <property type="molecule type" value="Genomic_DNA"/>
</dbReference>
<evidence type="ECO:0000256" key="2">
    <source>
        <dbReference type="ARBA" id="ARBA00004964"/>
    </source>
</evidence>
<keyword evidence="13" id="KW-1185">Reference proteome</keyword>
<dbReference type="InterPro" id="IPR014756">
    <property type="entry name" value="Ig_E-set"/>
</dbReference>
<comment type="subunit">
    <text evidence="9">Monomer.</text>
</comment>
<evidence type="ECO:0000256" key="10">
    <source>
        <dbReference type="PIRSR" id="PIRSR000463-1"/>
    </source>
</evidence>
<evidence type="ECO:0000256" key="3">
    <source>
        <dbReference type="ARBA" id="ARBA00009000"/>
    </source>
</evidence>
<evidence type="ECO:0000256" key="9">
    <source>
        <dbReference type="HAMAP-Rule" id="MF_00685"/>
    </source>
</evidence>
<evidence type="ECO:0000256" key="5">
    <source>
        <dbReference type="ARBA" id="ARBA00022676"/>
    </source>
</evidence>
<dbReference type="InterPro" id="IPR044143">
    <property type="entry name" value="GlgB_N_E_set_prok"/>
</dbReference>
<dbReference type="STRING" id="1121353.H924_05680"/>
<dbReference type="Pfam" id="PF22019">
    <property type="entry name" value="GlgB_N"/>
    <property type="match status" value="1"/>
</dbReference>
<reference evidence="12 13" key="1">
    <citation type="submission" date="2013-02" db="EMBL/GenBank/DDBJ databases">
        <title>The complete genome sequence of Corynebacterium callunae DSM 20147.</title>
        <authorList>
            <person name="Ruckert C."/>
            <person name="Albersmeier A."/>
            <person name="Kalinowski J."/>
        </authorList>
    </citation>
    <scope>NUCLEOTIDE SEQUENCE [LARGE SCALE GENOMIC DNA]</scope>
    <source>
        <strain evidence="12 13">DSM 20147</strain>
    </source>
</reference>
<dbReference type="PANTHER" id="PTHR43651">
    <property type="entry name" value="1,4-ALPHA-GLUCAN-BRANCHING ENZYME"/>
    <property type="match status" value="1"/>
</dbReference>
<dbReference type="Gene3D" id="2.60.40.10">
    <property type="entry name" value="Immunoglobulins"/>
    <property type="match status" value="2"/>
</dbReference>
<dbReference type="FunFam" id="3.20.20.80:FF:000003">
    <property type="entry name" value="1,4-alpha-glucan branching enzyme GlgB"/>
    <property type="match status" value="1"/>
</dbReference>
<evidence type="ECO:0000259" key="11">
    <source>
        <dbReference type="SMART" id="SM00642"/>
    </source>
</evidence>
<evidence type="ECO:0000313" key="13">
    <source>
        <dbReference type="Proteomes" id="UP000011760"/>
    </source>
</evidence>
<dbReference type="CDD" id="cd11322">
    <property type="entry name" value="AmyAc_Glg_BE"/>
    <property type="match status" value="1"/>
</dbReference>
<dbReference type="NCBIfam" id="TIGR01515">
    <property type="entry name" value="branching_enzym"/>
    <property type="match status" value="1"/>
</dbReference>
<dbReference type="PIRSF" id="PIRSF000463">
    <property type="entry name" value="GlgB"/>
    <property type="match status" value="1"/>
</dbReference>
<dbReference type="PATRIC" id="fig|1121353.3.peg.1163"/>
<organism evidence="12 13">
    <name type="scientific">Corynebacterium callunae DSM 20147</name>
    <dbReference type="NCBI Taxonomy" id="1121353"/>
    <lineage>
        <taxon>Bacteria</taxon>
        <taxon>Bacillati</taxon>
        <taxon>Actinomycetota</taxon>
        <taxon>Actinomycetes</taxon>
        <taxon>Mycobacteriales</taxon>
        <taxon>Corynebacteriaceae</taxon>
        <taxon>Corynebacterium</taxon>
    </lineage>
</organism>
<accession>M1UER0</accession>
<keyword evidence="6 9" id="KW-0808">Transferase</keyword>
<dbReference type="GO" id="GO:0043169">
    <property type="term" value="F:cation binding"/>
    <property type="evidence" value="ECO:0007669"/>
    <property type="project" value="InterPro"/>
</dbReference>
<dbReference type="UniPathway" id="UPA00164"/>
<evidence type="ECO:0000256" key="6">
    <source>
        <dbReference type="ARBA" id="ARBA00022679"/>
    </source>
</evidence>
<comment type="pathway">
    <text evidence="2 9">Glycan biosynthesis; glycogen biosynthesis.</text>
</comment>
<dbReference type="InterPro" id="IPR054169">
    <property type="entry name" value="GlgB_N"/>
</dbReference>
<protein>
    <recommendedName>
        <fullName evidence="9">1,4-alpha-glucan branching enzyme GlgB</fullName>
        <ecNumber evidence="9">2.4.1.18</ecNumber>
    </recommendedName>
    <alternativeName>
        <fullName evidence="9">1,4-alpha-D-glucan:1,4-alpha-D-glucan 6-glucosyl-transferase</fullName>
    </alternativeName>
    <alternativeName>
        <fullName evidence="9">Alpha-(1-&gt;4)-glucan branching enzyme</fullName>
    </alternativeName>
    <alternativeName>
        <fullName evidence="9">Glycogen branching enzyme</fullName>
        <shortName evidence="9">BE</shortName>
    </alternativeName>
</protein>
<dbReference type="Pfam" id="PF00128">
    <property type="entry name" value="Alpha-amylase"/>
    <property type="match status" value="1"/>
</dbReference>
<dbReference type="InterPro" id="IPR013780">
    <property type="entry name" value="Glyco_hydro_b"/>
</dbReference>
<dbReference type="InterPro" id="IPR006407">
    <property type="entry name" value="GlgB"/>
</dbReference>
<feature type="active site" description="Nucleophile" evidence="9 10">
    <location>
        <position position="408"/>
    </location>
</feature>